<feature type="transmembrane region" description="Helical" evidence="1">
    <location>
        <begin position="311"/>
        <end position="330"/>
    </location>
</feature>
<feature type="transmembrane region" description="Helical" evidence="1">
    <location>
        <begin position="177"/>
        <end position="194"/>
    </location>
</feature>
<protein>
    <recommendedName>
        <fullName evidence="4">Integral membrane protein</fullName>
    </recommendedName>
</protein>
<feature type="transmembrane region" description="Helical" evidence="1">
    <location>
        <begin position="398"/>
        <end position="416"/>
    </location>
</feature>
<feature type="transmembrane region" description="Helical" evidence="1">
    <location>
        <begin position="206"/>
        <end position="235"/>
    </location>
</feature>
<keyword evidence="3" id="KW-1185">Reference proteome</keyword>
<comment type="caution">
    <text evidence="2">The sequence shown here is derived from an EMBL/GenBank/DDBJ whole genome shotgun (WGS) entry which is preliminary data.</text>
</comment>
<organism evidence="2 3">
    <name type="scientific">Nocardia aurea</name>
    <dbReference type="NCBI Taxonomy" id="2144174"/>
    <lineage>
        <taxon>Bacteria</taxon>
        <taxon>Bacillati</taxon>
        <taxon>Actinomycetota</taxon>
        <taxon>Actinomycetes</taxon>
        <taxon>Mycobacteriales</taxon>
        <taxon>Nocardiaceae</taxon>
        <taxon>Nocardia</taxon>
    </lineage>
</organism>
<accession>A0ABV3G1T6</accession>
<keyword evidence="1" id="KW-1133">Transmembrane helix</keyword>
<gene>
    <name evidence="2" type="ORF">AB0I48_28740</name>
</gene>
<feature type="transmembrane region" description="Helical" evidence="1">
    <location>
        <begin position="247"/>
        <end position="268"/>
    </location>
</feature>
<keyword evidence="1" id="KW-0472">Membrane</keyword>
<dbReference type="InterPro" id="IPR029058">
    <property type="entry name" value="AB_hydrolase_fold"/>
</dbReference>
<evidence type="ECO:0000313" key="3">
    <source>
        <dbReference type="Proteomes" id="UP001551695"/>
    </source>
</evidence>
<keyword evidence="1" id="KW-0812">Transmembrane</keyword>
<dbReference type="Proteomes" id="UP001551695">
    <property type="component" value="Unassembled WGS sequence"/>
</dbReference>
<reference evidence="2 3" key="1">
    <citation type="submission" date="2024-06" db="EMBL/GenBank/DDBJ databases">
        <title>The Natural Products Discovery Center: Release of the First 8490 Sequenced Strains for Exploring Actinobacteria Biosynthetic Diversity.</title>
        <authorList>
            <person name="Kalkreuter E."/>
            <person name="Kautsar S.A."/>
            <person name="Yang D."/>
            <person name="Bader C.D."/>
            <person name="Teijaro C.N."/>
            <person name="Fluegel L."/>
            <person name="Davis C.M."/>
            <person name="Simpson J.R."/>
            <person name="Lauterbach L."/>
            <person name="Steele A.D."/>
            <person name="Gui C."/>
            <person name="Meng S."/>
            <person name="Li G."/>
            <person name="Viehrig K."/>
            <person name="Ye F."/>
            <person name="Su P."/>
            <person name="Kiefer A.F."/>
            <person name="Nichols A."/>
            <person name="Cepeda A.J."/>
            <person name="Yan W."/>
            <person name="Fan B."/>
            <person name="Jiang Y."/>
            <person name="Adhikari A."/>
            <person name="Zheng C.-J."/>
            <person name="Schuster L."/>
            <person name="Cowan T.M."/>
            <person name="Smanski M.J."/>
            <person name="Chevrette M.G."/>
            <person name="De Carvalho L.P.S."/>
            <person name="Shen B."/>
        </authorList>
    </citation>
    <scope>NUCLEOTIDE SEQUENCE [LARGE SCALE GENOMIC DNA]</scope>
    <source>
        <strain evidence="2 3">NPDC050403</strain>
    </source>
</reference>
<proteinExistence type="predicted"/>
<feature type="transmembrane region" description="Helical" evidence="1">
    <location>
        <begin position="101"/>
        <end position="126"/>
    </location>
</feature>
<feature type="transmembrane region" description="Helical" evidence="1">
    <location>
        <begin position="71"/>
        <end position="89"/>
    </location>
</feature>
<sequence>MYRIEAKIPAREIAEVRVHGIGDHKEYSALGHPDFEGPKGGIAFGRPPILPKHTLILVNWARANRRISKSIWWYVAFPFTLANVSGFMVAEHPKDMRIWHFARRAILCLVIACGVCLSVSTAGWIVVILETVATRLYSIDSSVERIVLATSGPVILCMIIIYRWIMGQAGVNRCTNLSSVFNILILSLMAVWLVRSPPATSYDYGFARLCAATTGFVAVCCILLSGITVAGQVWFKKSERPPVLSSLAGAALLLFCAIIAVHAIGSIVRSAVDAVLGVVNRLRGVSLFVDRYNAVLLPIRARDDSVLGIDFIPLFAAAIVGTFLIVLLIDQVVTDARRDIRLIIRGREGRLIWSGKAIASIPIWLGRVVFVTLLAAIIETPILWWWLQTHDEQKLVSVVQLAGVILGLTTVFVLATRRPTTLFDIFEMIADLSGFWRVRYHPLAGTSYFPSLTEALIKKLNGMSELTIALVGHSQGSVVCASLLSETFDSVRDFGEVHLFTCGSPLQTLYSTFFPQYFNREFFSGIGDRAASWTNYWRETDPISSVIDCEDRFDGCVNIKLSEQGDRIWGHSNYWAEVAIMDRTRLMIAGQQKGQ</sequence>
<feature type="transmembrane region" description="Helical" evidence="1">
    <location>
        <begin position="351"/>
        <end position="378"/>
    </location>
</feature>
<dbReference type="SUPFAM" id="SSF53474">
    <property type="entry name" value="alpha/beta-Hydrolases"/>
    <property type="match status" value="1"/>
</dbReference>
<evidence type="ECO:0008006" key="4">
    <source>
        <dbReference type="Google" id="ProtNLM"/>
    </source>
</evidence>
<evidence type="ECO:0000313" key="2">
    <source>
        <dbReference type="EMBL" id="MEV0711558.1"/>
    </source>
</evidence>
<feature type="transmembrane region" description="Helical" evidence="1">
    <location>
        <begin position="146"/>
        <end position="165"/>
    </location>
</feature>
<dbReference type="RefSeq" id="WP_357788018.1">
    <property type="nucleotide sequence ID" value="NZ_JBFAKC010000016.1"/>
</dbReference>
<evidence type="ECO:0000256" key="1">
    <source>
        <dbReference type="SAM" id="Phobius"/>
    </source>
</evidence>
<dbReference type="EMBL" id="JBFAKC010000016">
    <property type="protein sequence ID" value="MEV0711558.1"/>
    <property type="molecule type" value="Genomic_DNA"/>
</dbReference>
<name>A0ABV3G1T6_9NOCA</name>